<dbReference type="OrthoDB" id="9805499at2"/>
<keyword evidence="10 13" id="KW-0233">DNA recombination</keyword>
<reference evidence="15 16" key="1">
    <citation type="journal article" date="2018" name="Genome Biol. Evol.">
        <title>Cladogenesis and Genomic Streamlining in Extracellular Endosymbionts of Tropical Stink Bugs.</title>
        <authorList>
            <person name="Otero-Bravo A."/>
            <person name="Goffredi S."/>
            <person name="Sabree Z.L."/>
        </authorList>
    </citation>
    <scope>NUCLEOTIDE SEQUENCE [LARGE SCALE GENOMIC DNA]</scope>
    <source>
        <strain evidence="15 16">SoEL</strain>
    </source>
</reference>
<keyword evidence="2 13" id="KW-0963">Cytoplasm</keyword>
<evidence type="ECO:0000313" key="15">
    <source>
        <dbReference type="EMBL" id="PPI86754.1"/>
    </source>
</evidence>
<dbReference type="GO" id="GO:0003677">
    <property type="term" value="F:DNA binding"/>
    <property type="evidence" value="ECO:0007669"/>
    <property type="project" value="UniProtKB-KW"/>
</dbReference>
<dbReference type="InterPro" id="IPR036397">
    <property type="entry name" value="RNaseH_sf"/>
</dbReference>
<evidence type="ECO:0000313" key="16">
    <source>
        <dbReference type="Proteomes" id="UP000296144"/>
    </source>
</evidence>
<evidence type="ECO:0000256" key="1">
    <source>
        <dbReference type="ARBA" id="ARBA00009518"/>
    </source>
</evidence>
<dbReference type="NCBIfam" id="TIGR00228">
    <property type="entry name" value="ruvC"/>
    <property type="match status" value="1"/>
</dbReference>
<comment type="function">
    <text evidence="13">The RuvA-RuvB-RuvC complex processes Holliday junction (HJ) DNA during genetic recombination and DNA repair. Endonuclease that resolves HJ intermediates. Cleaves cruciform DNA by making single-stranded nicks across the HJ at symmetrical positions within the homologous arms, yielding a 5'-phosphate and a 3'-hydroxyl group; requires a central core of homology in the junction. The consensus cleavage sequence is 5'-(A/T)TT(C/G)-3'. Cleavage occurs on the 3'-side of the TT dinucleotide at the point of strand exchange. HJ branch migration catalyzed by RuvA-RuvB allows RuvC to scan DNA until it finds its consensus sequence, where it cleaves and resolves the cruciform DNA.</text>
</comment>
<evidence type="ECO:0000256" key="9">
    <source>
        <dbReference type="ARBA" id="ARBA00023125"/>
    </source>
</evidence>
<dbReference type="Pfam" id="PF02075">
    <property type="entry name" value="RuvC"/>
    <property type="match status" value="1"/>
</dbReference>
<feature type="active site" evidence="13">
    <location>
        <position position="67"/>
    </location>
</feature>
<dbReference type="Proteomes" id="UP000296144">
    <property type="component" value="Unassembled WGS sequence"/>
</dbReference>
<keyword evidence="5 13" id="KW-0255">Endonuclease</keyword>
<dbReference type="SUPFAM" id="SSF53098">
    <property type="entry name" value="Ribonuclease H-like"/>
    <property type="match status" value="1"/>
</dbReference>
<evidence type="ECO:0000256" key="2">
    <source>
        <dbReference type="ARBA" id="ARBA00022490"/>
    </source>
</evidence>
<dbReference type="AlphaFoldDB" id="A0A2P5SWQ7"/>
<evidence type="ECO:0000256" key="11">
    <source>
        <dbReference type="ARBA" id="ARBA00023204"/>
    </source>
</evidence>
<dbReference type="PANTHER" id="PTHR30194">
    <property type="entry name" value="CROSSOVER JUNCTION ENDODEOXYRIBONUCLEASE RUVC"/>
    <property type="match status" value="1"/>
</dbReference>
<evidence type="ECO:0000256" key="7">
    <source>
        <dbReference type="ARBA" id="ARBA00022801"/>
    </source>
</evidence>
<keyword evidence="7 13" id="KW-0378">Hydrolase</keyword>
<keyword evidence="16" id="KW-1185">Reference proteome</keyword>
<protein>
    <recommendedName>
        <fullName evidence="13 14">Crossover junction endodeoxyribonuclease RuvC</fullName>
        <ecNumber evidence="13 14">3.1.21.10</ecNumber>
    </recommendedName>
    <alternativeName>
        <fullName evidence="13">Holliday junction nuclease RuvC</fullName>
    </alternativeName>
    <alternativeName>
        <fullName evidence="13">Holliday junction resolvase RuvC</fullName>
    </alternativeName>
</protein>
<feature type="binding site" evidence="13">
    <location>
        <position position="8"/>
    </location>
    <ligand>
        <name>Mg(2+)</name>
        <dbReference type="ChEBI" id="CHEBI:18420"/>
        <label>1</label>
    </ligand>
</feature>
<comment type="subunit">
    <text evidence="13">Homodimer which binds Holliday junction (HJ) DNA. The HJ becomes 2-fold symmetrical on binding to RuvC with unstacked arms; it has a different conformation from HJ DNA in complex with RuvA. In the full resolvosome a probable DNA-RuvA(4)-RuvB(12)-RuvC(2) complex forms which resolves the HJ.</text>
</comment>
<comment type="similarity">
    <text evidence="1 13">Belongs to the RuvC family.</text>
</comment>
<dbReference type="EMBL" id="PDKU01000001">
    <property type="protein sequence ID" value="PPI86754.1"/>
    <property type="molecule type" value="Genomic_DNA"/>
</dbReference>
<dbReference type="GO" id="GO:0008821">
    <property type="term" value="F:crossover junction DNA endonuclease activity"/>
    <property type="evidence" value="ECO:0007669"/>
    <property type="project" value="UniProtKB-UniRule"/>
</dbReference>
<proteinExistence type="inferred from homology"/>
<keyword evidence="8 13" id="KW-0460">Magnesium</keyword>
<dbReference type="PRINTS" id="PR00696">
    <property type="entry name" value="RSOLVASERUVC"/>
</dbReference>
<evidence type="ECO:0000256" key="14">
    <source>
        <dbReference type="NCBIfam" id="TIGR00228"/>
    </source>
</evidence>
<comment type="subcellular location">
    <subcellularLocation>
        <location evidence="13">Cytoplasm</location>
    </subcellularLocation>
</comment>
<comment type="cofactor">
    <cofactor evidence="13">
        <name>Mg(2+)</name>
        <dbReference type="ChEBI" id="CHEBI:18420"/>
    </cofactor>
    <text evidence="13">Binds 2 Mg(2+) ion per subunit.</text>
</comment>
<dbReference type="GO" id="GO:0048476">
    <property type="term" value="C:Holliday junction resolvase complex"/>
    <property type="evidence" value="ECO:0007669"/>
    <property type="project" value="UniProtKB-UniRule"/>
</dbReference>
<dbReference type="Gene3D" id="3.30.420.10">
    <property type="entry name" value="Ribonuclease H-like superfamily/Ribonuclease H"/>
    <property type="match status" value="1"/>
</dbReference>
<feature type="binding site" evidence="13">
    <location>
        <position position="67"/>
    </location>
    <ligand>
        <name>Mg(2+)</name>
        <dbReference type="ChEBI" id="CHEBI:18420"/>
        <label>2</label>
    </ligand>
</feature>
<name>A0A2P5SWQ7_9GAMM</name>
<evidence type="ECO:0000256" key="3">
    <source>
        <dbReference type="ARBA" id="ARBA00022722"/>
    </source>
</evidence>
<dbReference type="EC" id="3.1.21.10" evidence="13 14"/>
<evidence type="ECO:0000256" key="12">
    <source>
        <dbReference type="ARBA" id="ARBA00029354"/>
    </source>
</evidence>
<comment type="catalytic activity">
    <reaction evidence="12 13">
        <text>Endonucleolytic cleavage at a junction such as a reciprocal single-stranded crossover between two homologous DNA duplexes (Holliday junction).</text>
        <dbReference type="EC" id="3.1.21.10"/>
    </reaction>
</comment>
<dbReference type="FunFam" id="3.30.420.10:FF:000002">
    <property type="entry name" value="Crossover junction endodeoxyribonuclease RuvC"/>
    <property type="match status" value="1"/>
</dbReference>
<organism evidence="15 16">
    <name type="scientific">Candidatus Pantoea edessiphila</name>
    <dbReference type="NCBI Taxonomy" id="2044610"/>
    <lineage>
        <taxon>Bacteria</taxon>
        <taxon>Pseudomonadati</taxon>
        <taxon>Pseudomonadota</taxon>
        <taxon>Gammaproteobacteria</taxon>
        <taxon>Enterobacterales</taxon>
        <taxon>Erwiniaceae</taxon>
        <taxon>Pantoea</taxon>
    </lineage>
</organism>
<dbReference type="GO" id="GO:0006310">
    <property type="term" value="P:DNA recombination"/>
    <property type="evidence" value="ECO:0007669"/>
    <property type="project" value="UniProtKB-UniRule"/>
</dbReference>
<feature type="binding site" evidence="13">
    <location>
        <position position="139"/>
    </location>
    <ligand>
        <name>Mg(2+)</name>
        <dbReference type="ChEBI" id="CHEBI:18420"/>
        <label>1</label>
    </ligand>
</feature>
<evidence type="ECO:0000256" key="8">
    <source>
        <dbReference type="ARBA" id="ARBA00022842"/>
    </source>
</evidence>
<dbReference type="RefSeq" id="WP_136129918.1">
    <property type="nucleotide sequence ID" value="NZ_PDKU01000001.1"/>
</dbReference>
<sequence>MSIILGVDPGSRCTGYGVIYQCNREISYIDSGCIITNTSELASCLKLIYTGISKIIKKFSPNCFAVEQIFMSKNVHSVLKLGHARSAAIVAAINYDLPLFEYTASQVKKTVVGIGNAEKTQVQYMVRMLLKLSINPQVDASDALAVAITHHHSTQ</sequence>
<evidence type="ECO:0000256" key="4">
    <source>
        <dbReference type="ARBA" id="ARBA00022723"/>
    </source>
</evidence>
<dbReference type="InterPro" id="IPR002176">
    <property type="entry name" value="X-over_junc_endoDNase_RuvC"/>
</dbReference>
<dbReference type="GO" id="GO:0000287">
    <property type="term" value="F:magnesium ion binding"/>
    <property type="evidence" value="ECO:0007669"/>
    <property type="project" value="UniProtKB-UniRule"/>
</dbReference>
<dbReference type="InterPro" id="IPR020563">
    <property type="entry name" value="X-over_junc_endoDNase_Mg_BS"/>
</dbReference>
<accession>A0A2P5SWQ7</accession>
<gene>
    <name evidence="13" type="primary">ruvC</name>
    <name evidence="15" type="ORF">CRV10_00660</name>
</gene>
<dbReference type="PROSITE" id="PS01321">
    <property type="entry name" value="RUVC"/>
    <property type="match status" value="1"/>
</dbReference>
<evidence type="ECO:0000256" key="13">
    <source>
        <dbReference type="HAMAP-Rule" id="MF_00034"/>
    </source>
</evidence>
<dbReference type="GO" id="GO:0006281">
    <property type="term" value="P:DNA repair"/>
    <property type="evidence" value="ECO:0007669"/>
    <property type="project" value="UniProtKB-UniRule"/>
</dbReference>
<dbReference type="GO" id="GO:0005737">
    <property type="term" value="C:cytoplasm"/>
    <property type="evidence" value="ECO:0007669"/>
    <property type="project" value="UniProtKB-SubCell"/>
</dbReference>
<keyword evidence="4 13" id="KW-0479">Metal-binding</keyword>
<feature type="active site" evidence="13">
    <location>
        <position position="8"/>
    </location>
</feature>
<evidence type="ECO:0000256" key="10">
    <source>
        <dbReference type="ARBA" id="ARBA00023172"/>
    </source>
</evidence>
<evidence type="ECO:0000256" key="6">
    <source>
        <dbReference type="ARBA" id="ARBA00022763"/>
    </source>
</evidence>
<keyword evidence="11 13" id="KW-0234">DNA repair</keyword>
<dbReference type="CDD" id="cd16962">
    <property type="entry name" value="RuvC"/>
    <property type="match status" value="1"/>
</dbReference>
<keyword evidence="6 13" id="KW-0227">DNA damage</keyword>
<keyword evidence="9 13" id="KW-0238">DNA-binding</keyword>
<keyword evidence="3 13" id="KW-0540">Nuclease</keyword>
<dbReference type="HAMAP" id="MF_00034">
    <property type="entry name" value="RuvC"/>
    <property type="match status" value="1"/>
</dbReference>
<evidence type="ECO:0000256" key="5">
    <source>
        <dbReference type="ARBA" id="ARBA00022759"/>
    </source>
</evidence>
<dbReference type="PANTHER" id="PTHR30194:SF3">
    <property type="entry name" value="CROSSOVER JUNCTION ENDODEOXYRIBONUCLEASE RUVC"/>
    <property type="match status" value="1"/>
</dbReference>
<comment type="caution">
    <text evidence="15">The sequence shown here is derived from an EMBL/GenBank/DDBJ whole genome shotgun (WGS) entry which is preliminary data.</text>
</comment>
<dbReference type="InterPro" id="IPR012337">
    <property type="entry name" value="RNaseH-like_sf"/>
</dbReference>
<feature type="active site" evidence="13">
    <location>
        <position position="139"/>
    </location>
</feature>